<accession>A0A930YDA3</accession>
<dbReference type="Proteomes" id="UP000640489">
    <property type="component" value="Unassembled WGS sequence"/>
</dbReference>
<keyword evidence="2 5" id="KW-0812">Transmembrane</keyword>
<evidence type="ECO:0000256" key="4">
    <source>
        <dbReference type="ARBA" id="ARBA00023136"/>
    </source>
</evidence>
<evidence type="ECO:0000256" key="1">
    <source>
        <dbReference type="ARBA" id="ARBA00004651"/>
    </source>
</evidence>
<proteinExistence type="predicted"/>
<keyword evidence="7" id="KW-1185">Reference proteome</keyword>
<comment type="subcellular location">
    <subcellularLocation>
        <location evidence="1">Cell membrane</location>
        <topology evidence="1">Multi-pass membrane protein</topology>
    </subcellularLocation>
</comment>
<evidence type="ECO:0000313" key="6">
    <source>
        <dbReference type="EMBL" id="MBF4762522.1"/>
    </source>
</evidence>
<dbReference type="Pfam" id="PF14012">
    <property type="entry name" value="DUF4229"/>
    <property type="match status" value="1"/>
</dbReference>
<evidence type="ECO:0000256" key="5">
    <source>
        <dbReference type="SAM" id="Phobius"/>
    </source>
</evidence>
<dbReference type="GO" id="GO:0005886">
    <property type="term" value="C:plasma membrane"/>
    <property type="evidence" value="ECO:0007669"/>
    <property type="project" value="UniProtKB-SubCell"/>
</dbReference>
<gene>
    <name evidence="6" type="ORF">ISU07_05245</name>
</gene>
<protein>
    <submittedName>
        <fullName evidence="6">DUF4229 domain-containing protein</fullName>
    </submittedName>
</protein>
<dbReference type="EMBL" id="JADKPN010000001">
    <property type="protein sequence ID" value="MBF4762522.1"/>
    <property type="molecule type" value="Genomic_DNA"/>
</dbReference>
<sequence>MRLVMFVAAFAIVAGIWLAVAGSVPVMWALVIALAVSGVASYFVLNRQRERFAQRVDERARKAAAAFEALKAREDAD</sequence>
<evidence type="ECO:0000256" key="2">
    <source>
        <dbReference type="ARBA" id="ARBA00022692"/>
    </source>
</evidence>
<keyword evidence="4 5" id="KW-0472">Membrane</keyword>
<keyword evidence="3 5" id="KW-1133">Transmembrane helix</keyword>
<dbReference type="SUPFAM" id="SSF90123">
    <property type="entry name" value="ABC transporter transmembrane region"/>
    <property type="match status" value="1"/>
</dbReference>
<reference evidence="6" key="1">
    <citation type="submission" date="2020-11" db="EMBL/GenBank/DDBJ databases">
        <title>Nocardioides sp. nov., isolated from Soil of Cynanchum wilfordii Hemsley rhizosphere.</title>
        <authorList>
            <person name="Lee J.-S."/>
            <person name="Suh M.K."/>
            <person name="Kim J.-S."/>
        </authorList>
    </citation>
    <scope>NUCLEOTIDE SEQUENCE</scope>
    <source>
        <strain evidence="6">KCTC 19275</strain>
    </source>
</reference>
<name>A0A930YDA3_9ACTN</name>
<dbReference type="GO" id="GO:0005524">
    <property type="term" value="F:ATP binding"/>
    <property type="evidence" value="ECO:0007669"/>
    <property type="project" value="InterPro"/>
</dbReference>
<dbReference type="InterPro" id="IPR025323">
    <property type="entry name" value="DUF4229"/>
</dbReference>
<organism evidence="6 7">
    <name type="scientific">Nocardioides islandensis</name>
    <dbReference type="NCBI Taxonomy" id="433663"/>
    <lineage>
        <taxon>Bacteria</taxon>
        <taxon>Bacillati</taxon>
        <taxon>Actinomycetota</taxon>
        <taxon>Actinomycetes</taxon>
        <taxon>Propionibacteriales</taxon>
        <taxon>Nocardioidaceae</taxon>
        <taxon>Nocardioides</taxon>
    </lineage>
</organism>
<feature type="transmembrane region" description="Helical" evidence="5">
    <location>
        <begin position="28"/>
        <end position="45"/>
    </location>
</feature>
<evidence type="ECO:0000256" key="3">
    <source>
        <dbReference type="ARBA" id="ARBA00022989"/>
    </source>
</evidence>
<dbReference type="AlphaFoldDB" id="A0A930YDA3"/>
<evidence type="ECO:0000313" key="7">
    <source>
        <dbReference type="Proteomes" id="UP000640489"/>
    </source>
</evidence>
<comment type="caution">
    <text evidence="6">The sequence shown here is derived from an EMBL/GenBank/DDBJ whole genome shotgun (WGS) entry which is preliminary data.</text>
</comment>
<dbReference type="InterPro" id="IPR036640">
    <property type="entry name" value="ABC1_TM_sf"/>
</dbReference>